<protein>
    <recommendedName>
        <fullName evidence="3">Tetratricopeptide repeat protein</fullName>
    </recommendedName>
</protein>
<keyword evidence="2" id="KW-1185">Reference proteome</keyword>
<evidence type="ECO:0008006" key="3">
    <source>
        <dbReference type="Google" id="ProtNLM"/>
    </source>
</evidence>
<organism evidence="1 2">
    <name type="scientific">Knoellia koreensis</name>
    <dbReference type="NCBI Taxonomy" id="2730921"/>
    <lineage>
        <taxon>Bacteria</taxon>
        <taxon>Bacillati</taxon>
        <taxon>Actinomycetota</taxon>
        <taxon>Actinomycetes</taxon>
        <taxon>Micrococcales</taxon>
        <taxon>Intrasporangiaceae</taxon>
        <taxon>Knoellia</taxon>
    </lineage>
</organism>
<accession>A0A849HGU3</accession>
<gene>
    <name evidence="1" type="ORF">HJG52_07515</name>
</gene>
<proteinExistence type="predicted"/>
<name>A0A849HGU3_9MICO</name>
<dbReference type="EMBL" id="JABEPQ010000001">
    <property type="protein sequence ID" value="NNM45853.1"/>
    <property type="molecule type" value="Genomic_DNA"/>
</dbReference>
<evidence type="ECO:0000313" key="1">
    <source>
        <dbReference type="EMBL" id="NNM45853.1"/>
    </source>
</evidence>
<reference evidence="1 2" key="1">
    <citation type="submission" date="2020-04" db="EMBL/GenBank/DDBJ databases">
        <title>Knoellia sp. isolate from air conditioner.</title>
        <authorList>
            <person name="Chea S."/>
            <person name="Kim D.-U."/>
        </authorList>
    </citation>
    <scope>NUCLEOTIDE SEQUENCE [LARGE SCALE GENOMIC DNA]</scope>
    <source>
        <strain evidence="1 2">DB2414S</strain>
    </source>
</reference>
<sequence length="154" mass="16730">MVWTQVTDAVALTQSGEVQAGKAALEECWAATSSDDHAVRCVVAHYLADLQDDLDIEIAWDERALAELPHLRDEDVAGLGITSVAGFAPSLHLNLGDGYLRRGDLGRAREHLTRGRATLGALADDAYGVMIRRGFDRLGARLDDPDGTPLRRRP</sequence>
<dbReference type="Proteomes" id="UP000588586">
    <property type="component" value="Unassembled WGS sequence"/>
</dbReference>
<evidence type="ECO:0000313" key="2">
    <source>
        <dbReference type="Proteomes" id="UP000588586"/>
    </source>
</evidence>
<dbReference type="AlphaFoldDB" id="A0A849HGU3"/>
<comment type="caution">
    <text evidence="1">The sequence shown here is derived from an EMBL/GenBank/DDBJ whole genome shotgun (WGS) entry which is preliminary data.</text>
</comment>